<organism evidence="1 2">
    <name type="scientific">Pistacia atlantica</name>
    <dbReference type="NCBI Taxonomy" id="434234"/>
    <lineage>
        <taxon>Eukaryota</taxon>
        <taxon>Viridiplantae</taxon>
        <taxon>Streptophyta</taxon>
        <taxon>Embryophyta</taxon>
        <taxon>Tracheophyta</taxon>
        <taxon>Spermatophyta</taxon>
        <taxon>Magnoliopsida</taxon>
        <taxon>eudicotyledons</taxon>
        <taxon>Gunneridae</taxon>
        <taxon>Pentapetalae</taxon>
        <taxon>rosids</taxon>
        <taxon>malvids</taxon>
        <taxon>Sapindales</taxon>
        <taxon>Anacardiaceae</taxon>
        <taxon>Pistacia</taxon>
    </lineage>
</organism>
<comment type="caution">
    <text evidence="1">The sequence shown here is derived from an EMBL/GenBank/DDBJ whole genome shotgun (WGS) entry which is preliminary data.</text>
</comment>
<gene>
    <name evidence="1" type="ORF">Patl1_07043</name>
</gene>
<keyword evidence="2" id="KW-1185">Reference proteome</keyword>
<dbReference type="Proteomes" id="UP001164250">
    <property type="component" value="Chromosome 10"/>
</dbReference>
<proteinExistence type="predicted"/>
<sequence>MASTSFMFWRIRLLHFLSNHCKHLNIVFDFGEDDEVSSSPRSVSVKTKKLGVREGIQGKLALYHVIPFLSTKSF</sequence>
<protein>
    <submittedName>
        <fullName evidence="1">Uncharacterized protein</fullName>
    </submittedName>
</protein>
<dbReference type="EMBL" id="CM047906">
    <property type="protein sequence ID" value="KAJ0085891.1"/>
    <property type="molecule type" value="Genomic_DNA"/>
</dbReference>
<name>A0ACC1AI89_9ROSI</name>
<accession>A0ACC1AI89</accession>
<reference evidence="2" key="1">
    <citation type="journal article" date="2023" name="G3 (Bethesda)">
        <title>Genome assembly and association tests identify interacting loci associated with vigor, precocity, and sex in interspecific pistachio rootstocks.</title>
        <authorList>
            <person name="Palmer W."/>
            <person name="Jacygrad E."/>
            <person name="Sagayaradj S."/>
            <person name="Cavanaugh K."/>
            <person name="Han R."/>
            <person name="Bertier L."/>
            <person name="Beede B."/>
            <person name="Kafkas S."/>
            <person name="Golino D."/>
            <person name="Preece J."/>
            <person name="Michelmore R."/>
        </authorList>
    </citation>
    <scope>NUCLEOTIDE SEQUENCE [LARGE SCALE GENOMIC DNA]</scope>
</reference>
<evidence type="ECO:0000313" key="1">
    <source>
        <dbReference type="EMBL" id="KAJ0085891.1"/>
    </source>
</evidence>
<evidence type="ECO:0000313" key="2">
    <source>
        <dbReference type="Proteomes" id="UP001164250"/>
    </source>
</evidence>